<keyword evidence="1" id="KW-0805">Transcription regulation</keyword>
<comment type="caution">
    <text evidence="5">The sequence shown here is derived from an EMBL/GenBank/DDBJ whole genome shotgun (WGS) entry which is preliminary data.</text>
</comment>
<feature type="domain" description="HTH lacI-type" evidence="4">
    <location>
        <begin position="13"/>
        <end position="67"/>
    </location>
</feature>
<organism evidence="5 6">
    <name type="scientific">Skermanella stibiiresistens SB22</name>
    <dbReference type="NCBI Taxonomy" id="1385369"/>
    <lineage>
        <taxon>Bacteria</taxon>
        <taxon>Pseudomonadati</taxon>
        <taxon>Pseudomonadota</taxon>
        <taxon>Alphaproteobacteria</taxon>
        <taxon>Rhodospirillales</taxon>
        <taxon>Azospirillaceae</taxon>
        <taxon>Skermanella</taxon>
    </lineage>
</organism>
<keyword evidence="2" id="KW-0238">DNA-binding</keyword>
<dbReference type="InterPro" id="IPR010982">
    <property type="entry name" value="Lambda_DNA-bd_dom_sf"/>
</dbReference>
<keyword evidence="3" id="KW-0804">Transcription</keyword>
<dbReference type="PROSITE" id="PS00356">
    <property type="entry name" value="HTH_LACI_1"/>
    <property type="match status" value="1"/>
</dbReference>
<reference evidence="5 6" key="1">
    <citation type="submission" date="2013-08" db="EMBL/GenBank/DDBJ databases">
        <title>The genome sequence of Skermanella stibiiresistens.</title>
        <authorList>
            <person name="Zhu W."/>
            <person name="Wang G."/>
        </authorList>
    </citation>
    <scope>NUCLEOTIDE SEQUENCE [LARGE SCALE GENOMIC DNA]</scope>
    <source>
        <strain evidence="5 6">SB22</strain>
    </source>
</reference>
<dbReference type="Pfam" id="PF00356">
    <property type="entry name" value="LacI"/>
    <property type="match status" value="1"/>
</dbReference>
<evidence type="ECO:0000256" key="2">
    <source>
        <dbReference type="ARBA" id="ARBA00023125"/>
    </source>
</evidence>
<name>W9GXM8_9PROT</name>
<dbReference type="GO" id="GO:0003700">
    <property type="term" value="F:DNA-binding transcription factor activity"/>
    <property type="evidence" value="ECO:0007669"/>
    <property type="project" value="TreeGrafter"/>
</dbReference>
<dbReference type="PROSITE" id="PS50932">
    <property type="entry name" value="HTH_LACI_2"/>
    <property type="match status" value="1"/>
</dbReference>
<dbReference type="STRING" id="1385369.N825_12240"/>
<dbReference type="EMBL" id="AVFL01000017">
    <property type="protein sequence ID" value="EWY38574.1"/>
    <property type="molecule type" value="Genomic_DNA"/>
</dbReference>
<gene>
    <name evidence="5" type="ORF">N825_12240</name>
</gene>
<dbReference type="InterPro" id="IPR028082">
    <property type="entry name" value="Peripla_BP_I"/>
</dbReference>
<dbReference type="PANTHER" id="PTHR30146:SF109">
    <property type="entry name" value="HTH-TYPE TRANSCRIPTIONAL REGULATOR GALS"/>
    <property type="match status" value="1"/>
</dbReference>
<dbReference type="Proteomes" id="UP000019486">
    <property type="component" value="Unassembled WGS sequence"/>
</dbReference>
<dbReference type="InterPro" id="IPR000843">
    <property type="entry name" value="HTH_LacI"/>
</dbReference>
<dbReference type="InterPro" id="IPR046335">
    <property type="entry name" value="LacI/GalR-like_sensor"/>
</dbReference>
<dbReference type="CDD" id="cd06267">
    <property type="entry name" value="PBP1_LacI_sugar_binding-like"/>
    <property type="match status" value="1"/>
</dbReference>
<protein>
    <recommendedName>
        <fullName evidence="4">HTH lacI-type domain-containing protein</fullName>
    </recommendedName>
</protein>
<dbReference type="CDD" id="cd01392">
    <property type="entry name" value="HTH_LacI"/>
    <property type="match status" value="1"/>
</dbReference>
<dbReference type="OrthoDB" id="9772505at2"/>
<dbReference type="AlphaFoldDB" id="W9GXM8"/>
<dbReference type="GO" id="GO:0000976">
    <property type="term" value="F:transcription cis-regulatory region binding"/>
    <property type="evidence" value="ECO:0007669"/>
    <property type="project" value="TreeGrafter"/>
</dbReference>
<dbReference type="PANTHER" id="PTHR30146">
    <property type="entry name" value="LACI-RELATED TRANSCRIPTIONAL REPRESSOR"/>
    <property type="match status" value="1"/>
</dbReference>
<evidence type="ECO:0000259" key="4">
    <source>
        <dbReference type="PROSITE" id="PS50932"/>
    </source>
</evidence>
<dbReference type="SUPFAM" id="SSF53822">
    <property type="entry name" value="Periplasmic binding protein-like I"/>
    <property type="match status" value="1"/>
</dbReference>
<accession>W9GXM8</accession>
<proteinExistence type="predicted"/>
<dbReference type="RefSeq" id="WP_051512712.1">
    <property type="nucleotide sequence ID" value="NZ_AVFL01000017.1"/>
</dbReference>
<dbReference type="Gene3D" id="3.40.50.2300">
    <property type="match status" value="2"/>
</dbReference>
<evidence type="ECO:0000313" key="5">
    <source>
        <dbReference type="EMBL" id="EWY38574.1"/>
    </source>
</evidence>
<dbReference type="SUPFAM" id="SSF47413">
    <property type="entry name" value="lambda repressor-like DNA-binding domains"/>
    <property type="match status" value="1"/>
</dbReference>
<keyword evidence="6" id="KW-1185">Reference proteome</keyword>
<evidence type="ECO:0000313" key="6">
    <source>
        <dbReference type="Proteomes" id="UP000019486"/>
    </source>
</evidence>
<dbReference type="Pfam" id="PF13377">
    <property type="entry name" value="Peripla_BP_3"/>
    <property type="match status" value="1"/>
</dbReference>
<dbReference type="Gene3D" id="1.10.260.40">
    <property type="entry name" value="lambda repressor-like DNA-binding domains"/>
    <property type="match status" value="1"/>
</dbReference>
<sequence length="366" mass="39271">MASSPIPPERRRATIADVAKEAGVSSATAGRALGDYGYVREEIRERVRKAAEDLGYRPNSLARSMITGRTNTIGVVGADIANPFFASAMRGIGDVARRDGFGTILTNSDEDVALEGEAVGLLLQKQVDGIIVSPASSVETDHLAEAAESGTPVVLFDRDVVGLTADAVLTDSVGASRTAVGHLLDLGHRRIAIIAELRAALDMEWRNWIGSAPAPDTRMLMPSGARLLGYIQAHAAAGVPVDPALIRGTGSYDPNAARERTLEVLRLDQPPTAIFTVDNVMTHGAYQACREMGIRIPGDLSFVAYDDMEWMTFVEPNITALSQPVYEMGKVAAEMLIRRLRSPEVEPARRLLDTTLIVRGSTAAPR</sequence>
<evidence type="ECO:0000256" key="3">
    <source>
        <dbReference type="ARBA" id="ARBA00023163"/>
    </source>
</evidence>
<dbReference type="SMART" id="SM00354">
    <property type="entry name" value="HTH_LACI"/>
    <property type="match status" value="1"/>
</dbReference>
<evidence type="ECO:0000256" key="1">
    <source>
        <dbReference type="ARBA" id="ARBA00023015"/>
    </source>
</evidence>